<comment type="caution">
    <text evidence="1">The sequence shown here is derived from an EMBL/GenBank/DDBJ whole genome shotgun (WGS) entry which is preliminary data.</text>
</comment>
<dbReference type="EMBL" id="JAPFFF010000009">
    <property type="protein sequence ID" value="KAK8882981.1"/>
    <property type="molecule type" value="Genomic_DNA"/>
</dbReference>
<evidence type="ECO:0008006" key="3">
    <source>
        <dbReference type="Google" id="ProtNLM"/>
    </source>
</evidence>
<sequence length="139" mass="16181">MEQEISVDGNSVLLTTHFFIYKGKRYPFNMKLLKCFSQYFQTNKHLYKNTNEINLLDDSEDKITLIESAISDFISFCHSQKITIRKENALSLNILAKKYIVPALIESTSKFISTHQKDVVVDLLIINQDSEEFSTEEYE</sequence>
<organism evidence="1 2">
    <name type="scientific">Tritrichomonas musculus</name>
    <dbReference type="NCBI Taxonomy" id="1915356"/>
    <lineage>
        <taxon>Eukaryota</taxon>
        <taxon>Metamonada</taxon>
        <taxon>Parabasalia</taxon>
        <taxon>Tritrichomonadida</taxon>
        <taxon>Tritrichomonadidae</taxon>
        <taxon>Tritrichomonas</taxon>
    </lineage>
</organism>
<accession>A0ABR2JX06</accession>
<dbReference type="Gene3D" id="3.30.710.10">
    <property type="entry name" value="Potassium Channel Kv1.1, Chain A"/>
    <property type="match status" value="1"/>
</dbReference>
<dbReference type="InterPro" id="IPR011333">
    <property type="entry name" value="SKP1/BTB/POZ_sf"/>
</dbReference>
<evidence type="ECO:0000313" key="1">
    <source>
        <dbReference type="EMBL" id="KAK8882981.1"/>
    </source>
</evidence>
<name>A0ABR2JX06_9EUKA</name>
<gene>
    <name evidence="1" type="ORF">M9Y10_045628</name>
</gene>
<reference evidence="1 2" key="1">
    <citation type="submission" date="2024-04" db="EMBL/GenBank/DDBJ databases">
        <title>Tritrichomonas musculus Genome.</title>
        <authorList>
            <person name="Alves-Ferreira E."/>
            <person name="Grigg M."/>
            <person name="Lorenzi H."/>
            <person name="Galac M."/>
        </authorList>
    </citation>
    <scope>NUCLEOTIDE SEQUENCE [LARGE SCALE GENOMIC DNA]</scope>
    <source>
        <strain evidence="1 2">EAF2021</strain>
    </source>
</reference>
<dbReference type="SUPFAM" id="SSF54695">
    <property type="entry name" value="POZ domain"/>
    <property type="match status" value="1"/>
</dbReference>
<dbReference type="Proteomes" id="UP001470230">
    <property type="component" value="Unassembled WGS sequence"/>
</dbReference>
<keyword evidence="2" id="KW-1185">Reference proteome</keyword>
<proteinExistence type="predicted"/>
<protein>
    <recommendedName>
        <fullName evidence="3">BTB domain-containing protein</fullName>
    </recommendedName>
</protein>
<evidence type="ECO:0000313" key="2">
    <source>
        <dbReference type="Proteomes" id="UP001470230"/>
    </source>
</evidence>